<dbReference type="PANTHER" id="PTHR33376:SF15">
    <property type="entry name" value="BLL6794 PROTEIN"/>
    <property type="match status" value="1"/>
</dbReference>
<evidence type="ECO:0000256" key="4">
    <source>
        <dbReference type="SAM" id="SignalP"/>
    </source>
</evidence>
<dbReference type="InterPro" id="IPR018389">
    <property type="entry name" value="DctP_fam"/>
</dbReference>
<protein>
    <submittedName>
        <fullName evidence="5">TRAP transporter substrate-binding protein</fullName>
    </submittedName>
</protein>
<dbReference type="Gene3D" id="3.40.190.170">
    <property type="entry name" value="Bacterial extracellular solute-binding protein, family 7"/>
    <property type="match status" value="1"/>
</dbReference>
<comment type="subcellular location">
    <subcellularLocation>
        <location evidence="1">Periplasm</location>
    </subcellularLocation>
</comment>
<organism evidence="5 6">
    <name type="scientific">Pikeienuella piscinae</name>
    <dbReference type="NCBI Taxonomy" id="2748098"/>
    <lineage>
        <taxon>Bacteria</taxon>
        <taxon>Pseudomonadati</taxon>
        <taxon>Pseudomonadota</taxon>
        <taxon>Alphaproteobacteria</taxon>
        <taxon>Rhodobacterales</taxon>
        <taxon>Paracoccaceae</taxon>
        <taxon>Pikeienuella</taxon>
    </lineage>
</organism>
<dbReference type="EMBL" id="CP049056">
    <property type="protein sequence ID" value="QIE57266.1"/>
    <property type="molecule type" value="Genomic_DNA"/>
</dbReference>
<keyword evidence="6" id="KW-1185">Reference proteome</keyword>
<keyword evidence="2 4" id="KW-0732">Signal</keyword>
<dbReference type="InterPro" id="IPR038404">
    <property type="entry name" value="TRAP_DctP_sf"/>
</dbReference>
<dbReference type="KEGG" id="hdh:G5B40_18560"/>
<dbReference type="Pfam" id="PF03480">
    <property type="entry name" value="DctP"/>
    <property type="match status" value="1"/>
</dbReference>
<dbReference type="CDD" id="cd13665">
    <property type="entry name" value="PBP2_TRAP_Dctp3_4"/>
    <property type="match status" value="1"/>
</dbReference>
<dbReference type="NCBIfam" id="NF037995">
    <property type="entry name" value="TRAP_S1"/>
    <property type="match status" value="1"/>
</dbReference>
<evidence type="ECO:0000256" key="1">
    <source>
        <dbReference type="ARBA" id="ARBA00004418"/>
    </source>
</evidence>
<evidence type="ECO:0000313" key="6">
    <source>
        <dbReference type="Proteomes" id="UP000503336"/>
    </source>
</evidence>
<evidence type="ECO:0000313" key="5">
    <source>
        <dbReference type="EMBL" id="QIE57266.1"/>
    </source>
</evidence>
<dbReference type="RefSeq" id="WP_165101862.1">
    <property type="nucleotide sequence ID" value="NZ_CP049056.1"/>
</dbReference>
<name>A0A7M3T5I5_9RHOB</name>
<accession>A0A7M3T5I5</accession>
<dbReference type="Proteomes" id="UP000503336">
    <property type="component" value="Chromosome"/>
</dbReference>
<feature type="signal peptide" evidence="4">
    <location>
        <begin position="1"/>
        <end position="25"/>
    </location>
</feature>
<feature type="chain" id="PRO_5029474223" evidence="4">
    <location>
        <begin position="26"/>
        <end position="337"/>
    </location>
</feature>
<gene>
    <name evidence="5" type="ORF">G5B40_18560</name>
</gene>
<proteinExistence type="predicted"/>
<keyword evidence="3" id="KW-0574">Periplasm</keyword>
<dbReference type="PANTHER" id="PTHR33376">
    <property type="match status" value="1"/>
</dbReference>
<evidence type="ECO:0000256" key="2">
    <source>
        <dbReference type="ARBA" id="ARBA00022729"/>
    </source>
</evidence>
<dbReference type="GO" id="GO:0055085">
    <property type="term" value="P:transmembrane transport"/>
    <property type="evidence" value="ECO:0007669"/>
    <property type="project" value="InterPro"/>
</dbReference>
<dbReference type="AlphaFoldDB" id="A0A7M3T5I5"/>
<reference evidence="5 6" key="1">
    <citation type="submission" date="2020-02" db="EMBL/GenBank/DDBJ databases">
        <title>complete genome sequence of Rhodobacteraceae bacterium.</title>
        <authorList>
            <person name="Park J."/>
            <person name="Kim Y.-S."/>
            <person name="Kim K.-H."/>
        </authorList>
    </citation>
    <scope>NUCLEOTIDE SEQUENCE [LARGE SCALE GENOMIC DNA]</scope>
    <source>
        <strain evidence="5 6">RR4-56</strain>
    </source>
</reference>
<sequence length="337" mass="36698">MNKLTGIAGAVAVAAAWGAAGAAGAAEFDLKMSSMFPSTHFVQKLALEPWAEEIAEKSDGRIEITFYSAGSALGDATKQFDQVRAGVVDFAVGIPAIPRGRHPRSVLIELPFTVPDSEVGTCAITAMADELQPDFPDTHILSLTVTQPSGAHTKTKVDSLDGLKGMRIRTPTPAITAMLEEIGATPVGMPPTEIYESVERGVIDGNIMPWGPVGAFKLWEVLHYHIDAGINPVAMYTLMNQRRYDSLPDDLKKVVDDASAKVFSNWGRWWKETDQEAIDAAKANGNEIIPMSDEERETWRERLQPVIDNYLAENADMPAEDAHALYAKMLEAVETCQ</sequence>
<evidence type="ECO:0000256" key="3">
    <source>
        <dbReference type="ARBA" id="ARBA00022764"/>
    </source>
</evidence>
<dbReference type="GO" id="GO:0042597">
    <property type="term" value="C:periplasmic space"/>
    <property type="evidence" value="ECO:0007669"/>
    <property type="project" value="UniProtKB-SubCell"/>
</dbReference>